<dbReference type="InterPro" id="IPR012000">
    <property type="entry name" value="Thiamin_PyroP_enz_cen_dom"/>
</dbReference>
<dbReference type="InterPro" id="IPR012110">
    <property type="entry name" value="PDC/IPDC-like"/>
</dbReference>
<keyword evidence="17" id="KW-1185">Reference proteome</keyword>
<evidence type="ECO:0000256" key="6">
    <source>
        <dbReference type="ARBA" id="ARBA00022723"/>
    </source>
</evidence>
<feature type="domain" description="Thiamine pyrophosphate enzyme N-terminal TPP-binding" evidence="15">
    <location>
        <begin position="13"/>
        <end position="122"/>
    </location>
</feature>
<dbReference type="CDD" id="cd02005">
    <property type="entry name" value="TPP_PDC_IPDC"/>
    <property type="match status" value="1"/>
</dbReference>
<dbReference type="GO" id="GO:0005829">
    <property type="term" value="C:cytosol"/>
    <property type="evidence" value="ECO:0007669"/>
    <property type="project" value="TreeGrafter"/>
</dbReference>
<dbReference type="GO" id="GO:0030976">
    <property type="term" value="F:thiamine pyrophosphate binding"/>
    <property type="evidence" value="ECO:0007669"/>
    <property type="project" value="InterPro"/>
</dbReference>
<comment type="cofactor">
    <cofactor evidence="11">
        <name>Mg(2+)</name>
        <dbReference type="ChEBI" id="CHEBI:18420"/>
    </cofactor>
    <text evidence="11">Binds 1 Mg(2+) per subunit.</text>
</comment>
<protein>
    <recommendedName>
        <fullName evidence="5">Pyruvate decarboxylase</fullName>
        <ecNumber evidence="4">4.1.1.1</ecNumber>
    </recommendedName>
</protein>
<feature type="binding site" evidence="11">
    <location>
        <position position="490"/>
    </location>
    <ligand>
        <name>Mg(2+)</name>
        <dbReference type="ChEBI" id="CHEBI:18420"/>
    </ligand>
</feature>
<accession>A0AAD9AHC5</accession>
<dbReference type="GO" id="GO:0005634">
    <property type="term" value="C:nucleus"/>
    <property type="evidence" value="ECO:0007669"/>
    <property type="project" value="TreeGrafter"/>
</dbReference>
<dbReference type="SUPFAM" id="SSF52518">
    <property type="entry name" value="Thiamin diphosphate-binding fold (THDP-binding)"/>
    <property type="match status" value="2"/>
</dbReference>
<feature type="binding site" evidence="11">
    <location>
        <position position="488"/>
    </location>
    <ligand>
        <name>Mg(2+)</name>
        <dbReference type="ChEBI" id="CHEBI:18420"/>
    </ligand>
</feature>
<name>A0AAD9AHC5_9PEZI</name>
<keyword evidence="8 11" id="KW-0460">Magnesium</keyword>
<evidence type="ECO:0000259" key="14">
    <source>
        <dbReference type="Pfam" id="PF02775"/>
    </source>
</evidence>
<dbReference type="InterPro" id="IPR047214">
    <property type="entry name" value="TPP_PDC_IPDC"/>
</dbReference>
<feature type="domain" description="Thiamine pyrophosphate enzyme central" evidence="13">
    <location>
        <begin position="208"/>
        <end position="338"/>
    </location>
</feature>
<dbReference type="EMBL" id="JAQOWY010000219">
    <property type="protein sequence ID" value="KAK1846940.1"/>
    <property type="molecule type" value="Genomic_DNA"/>
</dbReference>
<dbReference type="CDD" id="cd07038">
    <property type="entry name" value="TPP_PYR_PDC_IPDC_like"/>
    <property type="match status" value="1"/>
</dbReference>
<keyword evidence="9 12" id="KW-0786">Thiamine pyrophosphate</keyword>
<dbReference type="Pfam" id="PF02775">
    <property type="entry name" value="TPP_enzyme_C"/>
    <property type="match status" value="1"/>
</dbReference>
<comment type="cofactor">
    <cofactor evidence="2">
        <name>thiamine diphosphate</name>
        <dbReference type="ChEBI" id="CHEBI:58937"/>
    </cofactor>
</comment>
<dbReference type="FunFam" id="3.40.50.970:FF:000019">
    <property type="entry name" value="Pyruvate decarboxylase isozyme"/>
    <property type="match status" value="1"/>
</dbReference>
<evidence type="ECO:0000256" key="10">
    <source>
        <dbReference type="ARBA" id="ARBA00023239"/>
    </source>
</evidence>
<evidence type="ECO:0000256" key="9">
    <source>
        <dbReference type="ARBA" id="ARBA00023052"/>
    </source>
</evidence>
<evidence type="ECO:0000256" key="4">
    <source>
        <dbReference type="ARBA" id="ARBA00013202"/>
    </source>
</evidence>
<dbReference type="SUPFAM" id="SSF52467">
    <property type="entry name" value="DHS-like NAD/FAD-binding domain"/>
    <property type="match status" value="1"/>
</dbReference>
<dbReference type="InterPro" id="IPR011766">
    <property type="entry name" value="TPP_enzyme_TPP-bd"/>
</dbReference>
<reference evidence="16" key="1">
    <citation type="submission" date="2023-01" db="EMBL/GenBank/DDBJ databases">
        <title>Colletotrichum chrysophilum M932 genome sequence.</title>
        <authorList>
            <person name="Baroncelli R."/>
        </authorList>
    </citation>
    <scope>NUCLEOTIDE SEQUENCE</scope>
    <source>
        <strain evidence="16">M932</strain>
    </source>
</reference>
<dbReference type="Proteomes" id="UP001243330">
    <property type="component" value="Unassembled WGS sequence"/>
</dbReference>
<keyword evidence="7" id="KW-0210">Decarboxylase</keyword>
<dbReference type="InterPro" id="IPR029035">
    <property type="entry name" value="DHS-like_NAD/FAD-binding_dom"/>
</dbReference>
<gene>
    <name evidence="16" type="ORF">CCHR01_10455</name>
</gene>
<proteinExistence type="inferred from homology"/>
<dbReference type="GO" id="GO:0004737">
    <property type="term" value="F:pyruvate decarboxylase activity"/>
    <property type="evidence" value="ECO:0007669"/>
    <property type="project" value="UniProtKB-EC"/>
</dbReference>
<comment type="caution">
    <text evidence="16">The sequence shown here is derived from an EMBL/GenBank/DDBJ whole genome shotgun (WGS) entry which is preliminary data.</text>
</comment>
<evidence type="ECO:0000256" key="2">
    <source>
        <dbReference type="ARBA" id="ARBA00001964"/>
    </source>
</evidence>
<evidence type="ECO:0000256" key="1">
    <source>
        <dbReference type="ARBA" id="ARBA00001041"/>
    </source>
</evidence>
<feature type="binding site" evidence="11">
    <location>
        <position position="461"/>
    </location>
    <ligand>
        <name>Mg(2+)</name>
        <dbReference type="ChEBI" id="CHEBI:18420"/>
    </ligand>
</feature>
<dbReference type="AlphaFoldDB" id="A0AAD9AHC5"/>
<dbReference type="EC" id="4.1.1.1" evidence="4"/>
<dbReference type="PANTHER" id="PTHR43452">
    <property type="entry name" value="PYRUVATE DECARBOXYLASE"/>
    <property type="match status" value="1"/>
</dbReference>
<dbReference type="Gene3D" id="3.40.50.970">
    <property type="match status" value="2"/>
</dbReference>
<evidence type="ECO:0000256" key="8">
    <source>
        <dbReference type="ARBA" id="ARBA00022842"/>
    </source>
</evidence>
<dbReference type="FunFam" id="3.40.50.970:FF:000024">
    <property type="entry name" value="Pyruvate decarboxylase isozyme"/>
    <property type="match status" value="1"/>
</dbReference>
<evidence type="ECO:0000313" key="16">
    <source>
        <dbReference type="EMBL" id="KAK1846940.1"/>
    </source>
</evidence>
<dbReference type="InterPro" id="IPR029061">
    <property type="entry name" value="THDP-binding"/>
</dbReference>
<evidence type="ECO:0000256" key="7">
    <source>
        <dbReference type="ARBA" id="ARBA00022793"/>
    </source>
</evidence>
<evidence type="ECO:0000256" key="3">
    <source>
        <dbReference type="ARBA" id="ARBA00007812"/>
    </source>
</evidence>
<keyword evidence="16" id="KW-0670">Pyruvate</keyword>
<evidence type="ECO:0000256" key="5">
    <source>
        <dbReference type="ARBA" id="ARBA00014422"/>
    </source>
</evidence>
<evidence type="ECO:0000259" key="15">
    <source>
        <dbReference type="Pfam" id="PF02776"/>
    </source>
</evidence>
<dbReference type="PANTHER" id="PTHR43452:SF11">
    <property type="entry name" value="PYRUVATE DECARBOXYLASE"/>
    <property type="match status" value="1"/>
</dbReference>
<evidence type="ECO:0000256" key="12">
    <source>
        <dbReference type="RuleBase" id="RU362132"/>
    </source>
</evidence>
<sequence length="625" mass="68914">MGSVKDSSAPTIKLAEYLFTRLRQLGIDSVHGVPGDFNLHLLDYVKPSRLHWVGNANELNAGYAADGYARIKGIGALITTSGVGELSAINAIAGAYAERAAVVHIVGTPSRHLQDNRVMLHHGFNDGEYRRFAQMHSHVTVAQASLRSANETPAQIDEVLRQCLVQSRPVYIEVPQDLVSVPISAHNLETPVWTPSYTPTSAEEAALAAILDRASSAQSPLILVDGEIRPLGIVEDVQKIVASTGWPTWTTPLGKSLIDETLPNFHGIYKGKHANSTEKELFGSSDLILYFGPHLSSTNTNQFSMIPRPEASIIFTDTEVKIGTQVFRDVTARAVVRALSQQLKTSNIHRYDVYPELPKDFKISFADIPRNGKIDHSKIWHLLANVIRPGDVVLGETGTSGHGSRVYPMPQHSRLFLPSTWLSIGYMLPAAQGAALAQRELIQSSKYHSIEKAQTILFIGDGSFQMTVQELSSIIRNNLDVIVFLINNDGYTIERCIHGLEEGYNDVARWRYLQAPSFFGASQDSYVRSAKTWGELEDILGDDKLVNGKGLRMVEIFMDVDDAPEGALLDLMNAEKKRLQTCASRLASAHPCAFKQRRAQRLAFNSINRARVLPPSSFFSSAFSD</sequence>
<keyword evidence="10" id="KW-0456">Lyase</keyword>
<dbReference type="PIRSF" id="PIRSF036565">
    <property type="entry name" value="Pyruvt_ip_decrb"/>
    <property type="match status" value="1"/>
</dbReference>
<dbReference type="Pfam" id="PF00205">
    <property type="entry name" value="TPP_enzyme_M"/>
    <property type="match status" value="1"/>
</dbReference>
<keyword evidence="6 11" id="KW-0479">Metal-binding</keyword>
<evidence type="ECO:0000259" key="13">
    <source>
        <dbReference type="Pfam" id="PF00205"/>
    </source>
</evidence>
<dbReference type="Pfam" id="PF02776">
    <property type="entry name" value="TPP_enzyme_N"/>
    <property type="match status" value="1"/>
</dbReference>
<dbReference type="InterPro" id="IPR047213">
    <property type="entry name" value="TPP_PYR_PDC_IPDC-like"/>
</dbReference>
<dbReference type="InterPro" id="IPR012001">
    <property type="entry name" value="Thiamin_PyroP_enz_TPP-bd_dom"/>
</dbReference>
<organism evidence="16 17">
    <name type="scientific">Colletotrichum chrysophilum</name>
    <dbReference type="NCBI Taxonomy" id="1836956"/>
    <lineage>
        <taxon>Eukaryota</taxon>
        <taxon>Fungi</taxon>
        <taxon>Dikarya</taxon>
        <taxon>Ascomycota</taxon>
        <taxon>Pezizomycotina</taxon>
        <taxon>Sordariomycetes</taxon>
        <taxon>Hypocreomycetidae</taxon>
        <taxon>Glomerellales</taxon>
        <taxon>Glomerellaceae</taxon>
        <taxon>Colletotrichum</taxon>
        <taxon>Colletotrichum gloeosporioides species complex</taxon>
    </lineage>
</organism>
<dbReference type="GO" id="GO:0000949">
    <property type="term" value="P:aromatic amino acid family catabolic process to alcohol via Ehrlich pathway"/>
    <property type="evidence" value="ECO:0007669"/>
    <property type="project" value="TreeGrafter"/>
</dbReference>
<feature type="domain" description="Thiamine pyrophosphate enzyme TPP-binding" evidence="14">
    <location>
        <begin position="400"/>
        <end position="495"/>
    </location>
</feature>
<comment type="similarity">
    <text evidence="3 12">Belongs to the TPP enzyme family.</text>
</comment>
<evidence type="ECO:0000256" key="11">
    <source>
        <dbReference type="PIRSR" id="PIRSR036565-2"/>
    </source>
</evidence>
<evidence type="ECO:0000313" key="17">
    <source>
        <dbReference type="Proteomes" id="UP001243330"/>
    </source>
</evidence>
<comment type="catalytic activity">
    <reaction evidence="1">
        <text>a 2-oxocarboxylate + H(+) = an aldehyde + CO2</text>
        <dbReference type="Rhea" id="RHEA:11628"/>
        <dbReference type="ChEBI" id="CHEBI:15378"/>
        <dbReference type="ChEBI" id="CHEBI:16526"/>
        <dbReference type="ChEBI" id="CHEBI:17478"/>
        <dbReference type="ChEBI" id="CHEBI:35179"/>
        <dbReference type="EC" id="4.1.1.1"/>
    </reaction>
</comment>
<dbReference type="GO" id="GO:0000287">
    <property type="term" value="F:magnesium ion binding"/>
    <property type="evidence" value="ECO:0007669"/>
    <property type="project" value="InterPro"/>
</dbReference>
<dbReference type="Gene3D" id="3.40.50.1220">
    <property type="entry name" value="TPP-binding domain"/>
    <property type="match status" value="1"/>
</dbReference>